<feature type="compositionally biased region" description="Basic and acidic residues" evidence="1">
    <location>
        <begin position="59"/>
        <end position="73"/>
    </location>
</feature>
<evidence type="ECO:0000256" key="1">
    <source>
        <dbReference type="SAM" id="MobiDB-lite"/>
    </source>
</evidence>
<name>F0V7N9_NEOCL</name>
<feature type="region of interest" description="Disordered" evidence="1">
    <location>
        <begin position="281"/>
        <end position="303"/>
    </location>
</feature>
<dbReference type="VEuPathDB" id="ToxoDB:NCLIV_002170"/>
<dbReference type="InParanoid" id="F0V7N9"/>
<protein>
    <submittedName>
        <fullName evidence="2">Uncharacterized protein</fullName>
    </submittedName>
</protein>
<sequence>MEGRCGNCTEEIGEGAAPAKGGASRLGNSGETSRKRSADMKPLRFRPKPALCRNPPEWRGARGAEGVHDKAGEEQEEDDTGTEESWSKIPPFGGDSAGSRFRVSAKCADESDAALGVSGRAPREATTTASEADDACEGTDESAQQSAFPRFLPHGRVKHLEPAGCQSSQHGATHLAGRSVLVSVSTPSRRQVFARRVSLFCMRQTIRLLRFLRFLWAALARAVLPVSLVELVESHTRRASILVICKSREKNEDACSPRSPSLSPSAFPSVSSPVALTSELRAAGGREQRGGTASPRVLRERKARDEDGEADLLRLTPEELLTLATEAWEWVSLPSVQVALSSSSPVQFAKRRALAWVEPLKASREWAFPDSDEWRLSLFGATEERQRLASPAAGPCVLSGGELQSEEETCETREAERRERHGGSDAQDTHKRERSPLSVCAFFVSAVAVLKRKAVNQFEAAAAWLPQEFTELAAAALDRYNCMHEALRGLRALLTELEGKARQLVNEGVSVSSLSRFVSETLACVSRQARQTPAEAPANPAEADEREHESDSEEEVSDDDMHPRGQSMLERLRKACDRAQTWHVEAFDLAQTVLAESCKKLTNRVKRTVSDGRALFHAAYALLCGLLRGPVKSFQVLAMPDSPVA</sequence>
<feature type="compositionally biased region" description="Basic and acidic residues" evidence="1">
    <location>
        <begin position="410"/>
        <end position="432"/>
    </location>
</feature>
<dbReference type="Proteomes" id="UP000007494">
    <property type="component" value="Chromosome Ia"/>
</dbReference>
<feature type="region of interest" description="Disordered" evidence="1">
    <location>
        <begin position="1"/>
        <end position="97"/>
    </location>
</feature>
<dbReference type="EMBL" id="LN714474">
    <property type="protein sequence ID" value="CEL64314.1"/>
    <property type="molecule type" value="Genomic_DNA"/>
</dbReference>
<dbReference type="RefSeq" id="XP_003879765.1">
    <property type="nucleotide sequence ID" value="XM_003879716.1"/>
</dbReference>
<accession>F0V7N9</accession>
<feature type="region of interest" description="Disordered" evidence="1">
    <location>
        <begin position="112"/>
        <end position="145"/>
    </location>
</feature>
<reference evidence="2" key="2">
    <citation type="submission" date="2011-03" db="EMBL/GenBank/DDBJ databases">
        <title>Comparative genomics and transcriptomics of Neospora caninum and Toxoplasma gondii.</title>
        <authorList>
            <person name="Reid A.J."/>
            <person name="Sohal A."/>
            <person name="Harris D."/>
            <person name="Quail M."/>
            <person name="Sanders M."/>
            <person name="Berriman M."/>
            <person name="Wastling J.M."/>
            <person name="Pain A."/>
        </authorList>
    </citation>
    <scope>NUCLEOTIDE SEQUENCE</scope>
    <source>
        <strain evidence="2">Liverpool</strain>
    </source>
</reference>
<feature type="compositionally biased region" description="Acidic residues" evidence="1">
    <location>
        <begin position="131"/>
        <end position="140"/>
    </location>
</feature>
<feature type="region of interest" description="Disordered" evidence="1">
    <location>
        <begin position="390"/>
        <end position="432"/>
    </location>
</feature>
<dbReference type="GeneID" id="13440629"/>
<evidence type="ECO:0000313" key="2">
    <source>
        <dbReference type="EMBL" id="CBZ49730.1"/>
    </source>
</evidence>
<organism evidence="2 4">
    <name type="scientific">Neospora caninum (strain Liverpool)</name>
    <dbReference type="NCBI Taxonomy" id="572307"/>
    <lineage>
        <taxon>Eukaryota</taxon>
        <taxon>Sar</taxon>
        <taxon>Alveolata</taxon>
        <taxon>Apicomplexa</taxon>
        <taxon>Conoidasida</taxon>
        <taxon>Coccidia</taxon>
        <taxon>Eucoccidiorida</taxon>
        <taxon>Eimeriorina</taxon>
        <taxon>Sarcocystidae</taxon>
        <taxon>Neospora</taxon>
    </lineage>
</organism>
<dbReference type="EMBL" id="FR823380">
    <property type="protein sequence ID" value="CBZ49730.1"/>
    <property type="molecule type" value="Genomic_DNA"/>
</dbReference>
<feature type="compositionally biased region" description="Basic and acidic residues" evidence="1">
    <location>
        <begin position="32"/>
        <end position="42"/>
    </location>
</feature>
<evidence type="ECO:0000313" key="4">
    <source>
        <dbReference type="Proteomes" id="UP000007494"/>
    </source>
</evidence>
<dbReference type="OrthoDB" id="332652at2759"/>
<proteinExistence type="predicted"/>
<gene>
    <name evidence="3" type="ORF">BN1204_002170</name>
    <name evidence="2" type="ORF">NCLIV_002170</name>
</gene>
<dbReference type="AlphaFoldDB" id="F0V7N9"/>
<dbReference type="OMA" id="DRAQTWH"/>
<keyword evidence="4" id="KW-1185">Reference proteome</keyword>
<feature type="region of interest" description="Disordered" evidence="1">
    <location>
        <begin position="528"/>
        <end position="563"/>
    </location>
</feature>
<evidence type="ECO:0000313" key="3">
    <source>
        <dbReference type="EMBL" id="CEL64314.1"/>
    </source>
</evidence>
<reference evidence="4" key="3">
    <citation type="journal article" date="2012" name="PLoS Pathog.">
        <title>Comparative genomics of the apicomplexan parasites Toxoplasma gondii and Neospora caninum: Coccidia differing in host range and transmission strategy.</title>
        <authorList>
            <person name="Reid A.J."/>
            <person name="Vermont S.J."/>
            <person name="Cotton J.A."/>
            <person name="Harris D."/>
            <person name="Hill-Cawthorne G.A."/>
            <person name="Konen-Waisman S."/>
            <person name="Latham S.M."/>
            <person name="Mourier T."/>
            <person name="Norton R."/>
            <person name="Quail M.A."/>
            <person name="Sanders M."/>
            <person name="Shanmugam D."/>
            <person name="Sohal A."/>
            <person name="Wasmuth J.D."/>
            <person name="Brunk B."/>
            <person name="Grigg M.E."/>
            <person name="Howard J.C."/>
            <person name="Parkinson J."/>
            <person name="Roos D.S."/>
            <person name="Trees A.J."/>
            <person name="Berriman M."/>
            <person name="Pain A."/>
            <person name="Wastling J.M."/>
        </authorList>
    </citation>
    <scope>NUCLEOTIDE SEQUENCE [LARGE SCALE GENOMIC DNA]</scope>
    <source>
        <strain evidence="4">Liverpool</strain>
    </source>
</reference>
<reference evidence="3" key="4">
    <citation type="journal article" date="2015" name="PLoS ONE">
        <title>Comprehensive Evaluation of Toxoplasma gondii VEG and Neospora caninum LIV Genomes with Tachyzoite Stage Transcriptome and Proteome Defines Novel Transcript Features.</title>
        <authorList>
            <person name="Ramaprasad A."/>
            <person name="Mourier T."/>
            <person name="Naeem R."/>
            <person name="Malas T.B."/>
            <person name="Moussa E."/>
            <person name="Panigrahi A."/>
            <person name="Vermont S.J."/>
            <person name="Otto T.D."/>
            <person name="Wastling J."/>
            <person name="Pain A."/>
        </authorList>
    </citation>
    <scope>NUCLEOTIDE SEQUENCE</scope>
    <source>
        <strain evidence="3">Liverpool</strain>
    </source>
</reference>
<reference evidence="2" key="1">
    <citation type="submission" date="2011-02" db="EMBL/GenBank/DDBJ databases">
        <authorList>
            <person name="Aslett M."/>
        </authorList>
    </citation>
    <scope>NUCLEOTIDE SEQUENCE</scope>
    <source>
        <strain evidence="2">Liverpool</strain>
    </source>
</reference>
<dbReference type="eggNOG" id="ENOG502QYW4">
    <property type="taxonomic scope" value="Eukaryota"/>
</dbReference>